<feature type="compositionally biased region" description="Polar residues" evidence="4">
    <location>
        <begin position="22"/>
        <end position="34"/>
    </location>
</feature>
<dbReference type="EMBL" id="CAJVQA010037768">
    <property type="protein sequence ID" value="CAG8810228.1"/>
    <property type="molecule type" value="Genomic_DNA"/>
</dbReference>
<dbReference type="InterPro" id="IPR036236">
    <property type="entry name" value="Znf_C2H2_sf"/>
</dbReference>
<organism evidence="6 7">
    <name type="scientific">Cetraspora pellucida</name>
    <dbReference type="NCBI Taxonomy" id="1433469"/>
    <lineage>
        <taxon>Eukaryota</taxon>
        <taxon>Fungi</taxon>
        <taxon>Fungi incertae sedis</taxon>
        <taxon>Mucoromycota</taxon>
        <taxon>Glomeromycotina</taxon>
        <taxon>Glomeromycetes</taxon>
        <taxon>Diversisporales</taxon>
        <taxon>Gigasporaceae</taxon>
        <taxon>Cetraspora</taxon>
    </lineage>
</organism>
<protein>
    <submittedName>
        <fullName evidence="6">8126_t:CDS:1</fullName>
    </submittedName>
</protein>
<keyword evidence="7" id="KW-1185">Reference proteome</keyword>
<evidence type="ECO:0000313" key="7">
    <source>
        <dbReference type="Proteomes" id="UP000789759"/>
    </source>
</evidence>
<evidence type="ECO:0000259" key="5">
    <source>
        <dbReference type="Pfam" id="PF02892"/>
    </source>
</evidence>
<evidence type="ECO:0000256" key="2">
    <source>
        <dbReference type="ARBA" id="ARBA00022771"/>
    </source>
</evidence>
<evidence type="ECO:0000313" key="6">
    <source>
        <dbReference type="EMBL" id="CAG8810228.1"/>
    </source>
</evidence>
<gene>
    <name evidence="6" type="ORF">CPELLU_LOCUS18562</name>
</gene>
<dbReference type="SMART" id="SM00614">
    <property type="entry name" value="ZnF_BED"/>
    <property type="match status" value="1"/>
</dbReference>
<evidence type="ECO:0000256" key="1">
    <source>
        <dbReference type="ARBA" id="ARBA00022723"/>
    </source>
</evidence>
<name>A0A9N9PF05_9GLOM</name>
<dbReference type="AlphaFoldDB" id="A0A9N9PF05"/>
<dbReference type="InterPro" id="IPR003656">
    <property type="entry name" value="Znf_BED"/>
</dbReference>
<accession>A0A9N9PF05</accession>
<dbReference type="Proteomes" id="UP000789759">
    <property type="component" value="Unassembled WGS sequence"/>
</dbReference>
<dbReference type="GO" id="GO:0008270">
    <property type="term" value="F:zinc ion binding"/>
    <property type="evidence" value="ECO:0007669"/>
    <property type="project" value="UniProtKB-KW"/>
</dbReference>
<feature type="domain" description="BED-type" evidence="5">
    <location>
        <begin position="46"/>
        <end position="90"/>
    </location>
</feature>
<dbReference type="GO" id="GO:0003677">
    <property type="term" value="F:DNA binding"/>
    <property type="evidence" value="ECO:0007669"/>
    <property type="project" value="InterPro"/>
</dbReference>
<evidence type="ECO:0000256" key="3">
    <source>
        <dbReference type="ARBA" id="ARBA00022833"/>
    </source>
</evidence>
<evidence type="ECO:0000256" key="4">
    <source>
        <dbReference type="SAM" id="MobiDB-lite"/>
    </source>
</evidence>
<dbReference type="Pfam" id="PF02892">
    <property type="entry name" value="zf-BED"/>
    <property type="match status" value="1"/>
</dbReference>
<feature type="region of interest" description="Disordered" evidence="4">
    <location>
        <begin position="1"/>
        <end position="39"/>
    </location>
</feature>
<proteinExistence type="predicted"/>
<keyword evidence="1" id="KW-0479">Metal-binding</keyword>
<dbReference type="SUPFAM" id="SSF57667">
    <property type="entry name" value="beta-beta-alpha zinc fingers"/>
    <property type="match status" value="1"/>
</dbReference>
<dbReference type="OrthoDB" id="1271298at2759"/>
<keyword evidence="3" id="KW-0862">Zinc</keyword>
<reference evidence="6" key="1">
    <citation type="submission" date="2021-06" db="EMBL/GenBank/DDBJ databases">
        <authorList>
            <person name="Kallberg Y."/>
            <person name="Tangrot J."/>
            <person name="Rosling A."/>
        </authorList>
    </citation>
    <scope>NUCLEOTIDE SEQUENCE</scope>
    <source>
        <strain evidence="6">FL966</strain>
    </source>
</reference>
<sequence length="323" mass="36759">MTGRGTKRVLVQTSDSEDENNLLITESSGAQQSRQHSDDNDKRSICWRYFNPFKVPKRGEITKCTIDGCNKKYTWSGSTSNLVKHLKTKHGIPPTTVQPSLTNNSFRNFEVNLPVIKFIVSSILPFDIVDNLNSSGLVNSQITPSIIANQIPQSKVQQAKSAMLSISVNITDKDDDYIIVACNWLTKDFEFHKIFMYMYKFIFIDIAPIDYNIEDLIKWGLTNLKFISYIPGDLAYFKSFYFYDNLNFDEVLDELKGDSENMITCVSGGSGDGLIRHSLKRWAEKNTNVQEMSDIINAILNATQHLCSVIEFLKDEKNSKNNE</sequence>
<comment type="caution">
    <text evidence="6">The sequence shown here is derived from an EMBL/GenBank/DDBJ whole genome shotgun (WGS) entry which is preliminary data.</text>
</comment>
<keyword evidence="2" id="KW-0863">Zinc-finger</keyword>